<sequence>MNKLNSILAVTLLAITFTSCKKDDEPVLVIPPSDGSILTLNAEAAIGTGAANSVFVDLSADEQTKVLRTSWTLGFYSGSDFKVILNNTAGATAKRIEKTDLNAVTAADFVQSEVALDLMNPNVNEFVKIDDPRESSILNKTAIAAVSAIESENKVYLVSPSGGTHTSVITAETVYKVRILRKGDGYALQYAKLNETTFKTIDIRKDVTYNFGFVSLDEGKAVTVEPQKHQWDLVWSWSIYFGGGGAYPYGFSDVVFINSLGGTQAGEVLSSTISYDDFAAANIASVTFSGARNAIGDKWRSTQPATGITARFYVIKDASGNVYKLKFVSMGVGGDGGERGKPVIEYKLIKKG</sequence>
<accession>A0A1I2Y9P0</accession>
<dbReference type="PROSITE" id="PS51257">
    <property type="entry name" value="PROKAR_LIPOPROTEIN"/>
    <property type="match status" value="1"/>
</dbReference>
<dbReference type="Pfam" id="PF14064">
    <property type="entry name" value="HmuY"/>
    <property type="match status" value="1"/>
</dbReference>
<dbReference type="AlphaFoldDB" id="A0A1I2Y9P0"/>
<dbReference type="InterPro" id="IPR025921">
    <property type="entry name" value="HmuY"/>
</dbReference>
<protein>
    <submittedName>
        <fullName evidence="1">HmuY protein</fullName>
    </submittedName>
</protein>
<reference evidence="1 2" key="1">
    <citation type="submission" date="2016-10" db="EMBL/GenBank/DDBJ databases">
        <authorList>
            <person name="de Groot N.N."/>
        </authorList>
    </citation>
    <scope>NUCLEOTIDE SEQUENCE [LARGE SCALE GENOMIC DNA]</scope>
    <source>
        <strain evidence="1 2">DSM 18684</strain>
    </source>
</reference>
<evidence type="ECO:0000313" key="2">
    <source>
        <dbReference type="Proteomes" id="UP000199666"/>
    </source>
</evidence>
<proteinExistence type="predicted"/>
<dbReference type="EMBL" id="FOPP01000006">
    <property type="protein sequence ID" value="SFH21081.1"/>
    <property type="molecule type" value="Genomic_DNA"/>
</dbReference>
<name>A0A1I2Y9P0_9SPHI</name>
<dbReference type="OrthoDB" id="1091850at2"/>
<evidence type="ECO:0000313" key="1">
    <source>
        <dbReference type="EMBL" id="SFH21081.1"/>
    </source>
</evidence>
<dbReference type="STRING" id="414048.SAMN04489864_106246"/>
<organism evidence="1 2">
    <name type="scientific">Pedobacter insulae</name>
    <dbReference type="NCBI Taxonomy" id="414048"/>
    <lineage>
        <taxon>Bacteria</taxon>
        <taxon>Pseudomonadati</taxon>
        <taxon>Bacteroidota</taxon>
        <taxon>Sphingobacteriia</taxon>
        <taxon>Sphingobacteriales</taxon>
        <taxon>Sphingobacteriaceae</taxon>
        <taxon>Pedobacter</taxon>
    </lineage>
</organism>
<gene>
    <name evidence="1" type="ORF">SAMN04489864_106246</name>
</gene>
<dbReference type="RefSeq" id="WP_090994376.1">
    <property type="nucleotide sequence ID" value="NZ_FOPP01000006.1"/>
</dbReference>
<dbReference type="Proteomes" id="UP000199666">
    <property type="component" value="Unassembled WGS sequence"/>
</dbReference>
<keyword evidence="2" id="KW-1185">Reference proteome</keyword>
<dbReference type="CDD" id="cd12105">
    <property type="entry name" value="HmuY"/>
    <property type="match status" value="1"/>
</dbReference>